<comment type="caution">
    <text evidence="1">The sequence shown here is derived from an EMBL/GenBank/DDBJ whole genome shotgun (WGS) entry which is preliminary data.</text>
</comment>
<protein>
    <recommendedName>
        <fullName evidence="3">GAG-pre-integrase domain-containing protein</fullName>
    </recommendedName>
</protein>
<reference evidence="1" key="2">
    <citation type="journal article" date="2024" name="Plant">
        <title>Genomic evolution and insights into agronomic trait innovations of Sesamum species.</title>
        <authorList>
            <person name="Miao H."/>
            <person name="Wang L."/>
            <person name="Qu L."/>
            <person name="Liu H."/>
            <person name="Sun Y."/>
            <person name="Le M."/>
            <person name="Wang Q."/>
            <person name="Wei S."/>
            <person name="Zheng Y."/>
            <person name="Lin W."/>
            <person name="Duan Y."/>
            <person name="Cao H."/>
            <person name="Xiong S."/>
            <person name="Wang X."/>
            <person name="Wei L."/>
            <person name="Li C."/>
            <person name="Ma Q."/>
            <person name="Ju M."/>
            <person name="Zhao R."/>
            <person name="Li G."/>
            <person name="Mu C."/>
            <person name="Tian Q."/>
            <person name="Mei H."/>
            <person name="Zhang T."/>
            <person name="Gao T."/>
            <person name="Zhang H."/>
        </authorList>
    </citation>
    <scope>NUCLEOTIDE SEQUENCE</scope>
    <source>
        <strain evidence="1">K16</strain>
    </source>
</reference>
<keyword evidence="2" id="KW-1185">Reference proteome</keyword>
<dbReference type="InterPro" id="IPR039537">
    <property type="entry name" value="Retrotran_Ty1/copia-like"/>
</dbReference>
<dbReference type="AlphaFoldDB" id="A0AAE1T7M2"/>
<dbReference type="Proteomes" id="UP001289374">
    <property type="component" value="Unassembled WGS sequence"/>
</dbReference>
<evidence type="ECO:0000313" key="1">
    <source>
        <dbReference type="EMBL" id="KAK4383504.1"/>
    </source>
</evidence>
<evidence type="ECO:0008006" key="3">
    <source>
        <dbReference type="Google" id="ProtNLM"/>
    </source>
</evidence>
<organism evidence="1 2">
    <name type="scientific">Sesamum angolense</name>
    <dbReference type="NCBI Taxonomy" id="2727404"/>
    <lineage>
        <taxon>Eukaryota</taxon>
        <taxon>Viridiplantae</taxon>
        <taxon>Streptophyta</taxon>
        <taxon>Embryophyta</taxon>
        <taxon>Tracheophyta</taxon>
        <taxon>Spermatophyta</taxon>
        <taxon>Magnoliopsida</taxon>
        <taxon>eudicotyledons</taxon>
        <taxon>Gunneridae</taxon>
        <taxon>Pentapetalae</taxon>
        <taxon>asterids</taxon>
        <taxon>lamiids</taxon>
        <taxon>Lamiales</taxon>
        <taxon>Pedaliaceae</taxon>
        <taxon>Sesamum</taxon>
    </lineage>
</organism>
<sequence>MKTHSYGTQARPDHIFKDRIRRLVDSKSLEINDLDNLPTCESCLKRKMTKNPFVGQIALANGLLDLIHEDFCGPLNSPERRILILHNLHRDHSRYGYVGFMRYKSEAFGRFKEYSLEVENQTGHKIKSLRSNRELPTSFWGCALETTTKLLNMAPSKMVPQTPYEIRHAKLASYKYLRVWGLKEVDRPGKRGKSKKR</sequence>
<dbReference type="PANTHER" id="PTHR42648:SF27">
    <property type="entry name" value="RNA-DIRECTED DNA POLYMERASE"/>
    <property type="match status" value="1"/>
</dbReference>
<evidence type="ECO:0000313" key="2">
    <source>
        <dbReference type="Proteomes" id="UP001289374"/>
    </source>
</evidence>
<name>A0AAE1T7M2_9LAMI</name>
<gene>
    <name evidence="1" type="ORF">Sango_2768100</name>
</gene>
<dbReference type="SUPFAM" id="SSF53098">
    <property type="entry name" value="Ribonuclease H-like"/>
    <property type="match status" value="1"/>
</dbReference>
<dbReference type="InterPro" id="IPR012337">
    <property type="entry name" value="RNaseH-like_sf"/>
</dbReference>
<dbReference type="EMBL" id="JACGWL010000557">
    <property type="protein sequence ID" value="KAK4383504.1"/>
    <property type="molecule type" value="Genomic_DNA"/>
</dbReference>
<proteinExistence type="predicted"/>
<accession>A0AAE1T7M2</accession>
<dbReference type="PANTHER" id="PTHR42648">
    <property type="entry name" value="TRANSPOSASE, PUTATIVE-RELATED"/>
    <property type="match status" value="1"/>
</dbReference>
<reference evidence="1" key="1">
    <citation type="submission" date="2020-06" db="EMBL/GenBank/DDBJ databases">
        <authorList>
            <person name="Li T."/>
            <person name="Hu X."/>
            <person name="Zhang T."/>
            <person name="Song X."/>
            <person name="Zhang H."/>
            <person name="Dai N."/>
            <person name="Sheng W."/>
            <person name="Hou X."/>
            <person name="Wei L."/>
        </authorList>
    </citation>
    <scope>NUCLEOTIDE SEQUENCE</scope>
    <source>
        <strain evidence="1">K16</strain>
        <tissue evidence="1">Leaf</tissue>
    </source>
</reference>